<dbReference type="RefSeq" id="XP_075111103.1">
    <property type="nucleotide sequence ID" value="XM_075255002.1"/>
</dbReference>
<keyword evidence="1" id="KW-1185">Reference proteome</keyword>
<accession>A0AC58UNN3</accession>
<gene>
    <name evidence="2" type="primary">LOC142181651</name>
</gene>
<proteinExistence type="predicted"/>
<dbReference type="Proteomes" id="UP000790787">
    <property type="component" value="Chromosome 6"/>
</dbReference>
<reference evidence="2" key="2">
    <citation type="submission" date="2025-08" db="UniProtKB">
        <authorList>
            <consortium name="RefSeq"/>
        </authorList>
    </citation>
    <scope>IDENTIFICATION</scope>
    <source>
        <tissue evidence="2">Leaf</tissue>
    </source>
</reference>
<reference evidence="1" key="1">
    <citation type="journal article" date="2014" name="Nat. Commun.">
        <title>The tobacco genome sequence and its comparison with those of tomato and potato.</title>
        <authorList>
            <person name="Sierro N."/>
            <person name="Battey J.N."/>
            <person name="Ouadi S."/>
            <person name="Bakaher N."/>
            <person name="Bovet L."/>
            <person name="Willig A."/>
            <person name="Goepfert S."/>
            <person name="Peitsch M.C."/>
            <person name="Ivanov N.V."/>
        </authorList>
    </citation>
    <scope>NUCLEOTIDE SEQUENCE [LARGE SCALE GENOMIC DNA]</scope>
</reference>
<evidence type="ECO:0000313" key="2">
    <source>
        <dbReference type="RefSeq" id="XP_075111103.1"/>
    </source>
</evidence>
<protein>
    <submittedName>
        <fullName evidence="2">Uncharacterized protein LOC142181651</fullName>
    </submittedName>
</protein>
<name>A0AC58UNN3_TOBAC</name>
<evidence type="ECO:0000313" key="1">
    <source>
        <dbReference type="Proteomes" id="UP000790787"/>
    </source>
</evidence>
<sequence>MGISGSSGVSFTTFQLRGAAYEWWRTYELDNLDEAASLTRTQFSDLFLREYVPQRLRDAWRAEFEHLRQGAMTVSEYAVRYTSLARHAPALVSTVRERVCRFIEGLIPSIRSSMAREWEMDISYQQVVSIARRIEGMHAREREEREAKRSRESGHYSGARTPAAGRHGRGYMSRPIHSALPAASSAPTPPRPHEPYYAPSVSSAPPARGAFRGQSSRPGSSQSQPPRPPRVCFECGDTLHLVRDCPRLGRSAPP</sequence>
<organism evidence="1 2">
    <name type="scientific">Nicotiana tabacum</name>
    <name type="common">Common tobacco</name>
    <dbReference type="NCBI Taxonomy" id="4097"/>
    <lineage>
        <taxon>Eukaryota</taxon>
        <taxon>Viridiplantae</taxon>
        <taxon>Streptophyta</taxon>
        <taxon>Embryophyta</taxon>
        <taxon>Tracheophyta</taxon>
        <taxon>Spermatophyta</taxon>
        <taxon>Magnoliopsida</taxon>
        <taxon>eudicotyledons</taxon>
        <taxon>Gunneridae</taxon>
        <taxon>Pentapetalae</taxon>
        <taxon>asterids</taxon>
        <taxon>lamiids</taxon>
        <taxon>Solanales</taxon>
        <taxon>Solanaceae</taxon>
        <taxon>Nicotianoideae</taxon>
        <taxon>Nicotianeae</taxon>
        <taxon>Nicotiana</taxon>
    </lineage>
</organism>